<keyword evidence="11 20" id="KW-0378">Hydrolase</keyword>
<dbReference type="PANTHER" id="PTHR11533:SF276">
    <property type="entry name" value="GLUTAMYL AMINOPEPTIDASE"/>
    <property type="match status" value="1"/>
</dbReference>
<comment type="similarity">
    <text evidence="4 20">Belongs to the peptidase M1 family.</text>
</comment>
<evidence type="ECO:0000256" key="19">
    <source>
        <dbReference type="ARBA" id="ARBA00023180"/>
    </source>
</evidence>
<keyword evidence="17 20" id="KW-0472">Membrane</keyword>
<evidence type="ECO:0000256" key="21">
    <source>
        <dbReference type="SAM" id="MobiDB-lite"/>
    </source>
</evidence>
<feature type="transmembrane region" description="Helical" evidence="20">
    <location>
        <begin position="19"/>
        <end position="39"/>
    </location>
</feature>
<dbReference type="Pfam" id="PF17900">
    <property type="entry name" value="Peptidase_M1_N"/>
    <property type="match status" value="1"/>
</dbReference>
<dbReference type="InterPro" id="IPR024571">
    <property type="entry name" value="ERAP1-like_C_dom"/>
</dbReference>
<organism evidence="25 26">
    <name type="scientific">Apodemus speciosus</name>
    <name type="common">Large Japanese field mouse</name>
    <dbReference type="NCBI Taxonomy" id="105296"/>
    <lineage>
        <taxon>Eukaryota</taxon>
        <taxon>Metazoa</taxon>
        <taxon>Chordata</taxon>
        <taxon>Craniata</taxon>
        <taxon>Vertebrata</taxon>
        <taxon>Euteleostomi</taxon>
        <taxon>Mammalia</taxon>
        <taxon>Eutheria</taxon>
        <taxon>Euarchontoglires</taxon>
        <taxon>Glires</taxon>
        <taxon>Rodentia</taxon>
        <taxon>Myomorpha</taxon>
        <taxon>Muroidea</taxon>
        <taxon>Muridae</taxon>
        <taxon>Murinae</taxon>
        <taxon>Apodemus</taxon>
    </lineage>
</organism>
<evidence type="ECO:0000256" key="18">
    <source>
        <dbReference type="ARBA" id="ARBA00023157"/>
    </source>
</evidence>
<keyword evidence="9 20" id="KW-0812">Transmembrane</keyword>
<dbReference type="Gene3D" id="1.10.390.10">
    <property type="entry name" value="Neutral Protease Domain 2"/>
    <property type="match status" value="1"/>
</dbReference>
<keyword evidence="18" id="KW-1015">Disulfide bond</keyword>
<dbReference type="InterPro" id="IPR014782">
    <property type="entry name" value="Peptidase_M1_dom"/>
</dbReference>
<dbReference type="EMBL" id="BAAFST010000003">
    <property type="protein sequence ID" value="GAB1288107.1"/>
    <property type="molecule type" value="Genomic_DNA"/>
</dbReference>
<protein>
    <recommendedName>
        <fullName evidence="20">Aminopeptidase</fullName>
        <ecNumber evidence="20">3.4.11.-</ecNumber>
    </recommendedName>
</protein>
<name>A0ABQ0EM35_APOSI</name>
<comment type="function">
    <text evidence="2">Regulates central hypertension through its calcium-modulated preference to cleave N-terminal acidic residues from peptides such as angiotensin II.</text>
</comment>
<comment type="catalytic activity">
    <reaction evidence="1">
        <text>Release of N-terminal glutamate (and to a lesser extent aspartate) from a peptide.</text>
        <dbReference type="EC" id="3.4.11.7"/>
    </reaction>
</comment>
<evidence type="ECO:0000256" key="12">
    <source>
        <dbReference type="ARBA" id="ARBA00022833"/>
    </source>
</evidence>
<feature type="domain" description="Peptidase M1 membrane alanine aminopeptidase" evidence="22">
    <location>
        <begin position="311"/>
        <end position="528"/>
    </location>
</feature>
<dbReference type="InterPro" id="IPR027268">
    <property type="entry name" value="Peptidase_M4/M1_CTD_sf"/>
</dbReference>
<evidence type="ECO:0000256" key="6">
    <source>
        <dbReference type="ARBA" id="ARBA00022438"/>
    </source>
</evidence>
<dbReference type="InterPro" id="IPR042097">
    <property type="entry name" value="Aminopeptidase_N-like_N_sf"/>
</dbReference>
<evidence type="ECO:0000256" key="1">
    <source>
        <dbReference type="ARBA" id="ARBA00001703"/>
    </source>
</evidence>
<keyword evidence="8 20" id="KW-0645">Protease</keyword>
<evidence type="ECO:0000259" key="22">
    <source>
        <dbReference type="Pfam" id="PF01433"/>
    </source>
</evidence>
<evidence type="ECO:0000313" key="26">
    <source>
        <dbReference type="Proteomes" id="UP001623349"/>
    </source>
</evidence>
<dbReference type="CDD" id="cd09601">
    <property type="entry name" value="M1_APN-Q_like"/>
    <property type="match status" value="1"/>
</dbReference>
<dbReference type="SUPFAM" id="SSF55486">
    <property type="entry name" value="Metalloproteases ('zincins'), catalytic domain"/>
    <property type="match status" value="1"/>
</dbReference>
<evidence type="ECO:0000256" key="15">
    <source>
        <dbReference type="ARBA" id="ARBA00022989"/>
    </source>
</evidence>
<evidence type="ECO:0000313" key="25">
    <source>
        <dbReference type="EMBL" id="GAB1288107.1"/>
    </source>
</evidence>
<evidence type="ECO:0000256" key="17">
    <source>
        <dbReference type="ARBA" id="ARBA00023136"/>
    </source>
</evidence>
<keyword evidence="10 20" id="KW-0479">Metal-binding</keyword>
<feature type="domain" description="Aminopeptidase N-like N-terminal" evidence="24">
    <location>
        <begin position="88"/>
        <end position="276"/>
    </location>
</feature>
<dbReference type="Pfam" id="PF11838">
    <property type="entry name" value="ERAP1_C"/>
    <property type="match status" value="2"/>
</dbReference>
<comment type="cofactor">
    <cofactor evidence="20">
        <name>Zn(2+)</name>
        <dbReference type="ChEBI" id="CHEBI:29105"/>
    </cofactor>
    <text evidence="20">Binds 1 zinc ion per subunit.</text>
</comment>
<keyword evidence="15 20" id="KW-1133">Transmembrane helix</keyword>
<sequence>MNLAEEEPSKKYCIKGKHVAIICAVVVAVGLIVGLSVGLTRSCEQDTTPAPSQPPPSTALPPQDQNVCPDSEDDSGDWKNFRLPDFIKPLHYDLEVKALMEEDRYTGIVTISVNLSKSTSDLWLHIRETKITKLPEIRRPSGEQVPVQQCFEYKNQEYVVIQAKEELVATGGDSVYQLTMEFEGWLNGSLVGFYKTTYTENGQIKSIAATDHEPTDARKSFPCFDEPNKKATYNISIIHPKEYSALSNMPVEREEMVDNNWKKTIFMKSVPMSTYLVCFAVHQFTSIQRTSKSGKPLTIYVQPSQKETAEYAANITKAVFDYFEEYFDMEYSLPKLDKIAIPDFGTGAMENWGLVTYRETNLLYDPLLSSSSNQQRVASVVAHELVHQWFGNIVTMDWWEDLWLNEGFASYFEFLGVNHAENDWQMLSQVLLEDVLPVHEDDSLMSSHPVVVTVSTPAEITSVFDGISYSKGASILRMLQDWITPEKFQKGCQLYLKKFQFDNAKTSDFWESLEEASDQPVKEVMDTWTSQMGYPVLTVSGKQNIIQKRFLLDSKADPSQPPSELGYTWNIPVRWTENDNSRMTVYNRTEQQGITLNANLIGDGFLKINPDHIGFYRVNYEEETWNWIAEALSSNHRNFSSADRSSFIDDAFALARTKMHFLKHFRSAPGTSLGEVEMCGLGLSLQSLLLPSLELPPSPLFTTKRAQLLDYKIALNLTRYLDSEEDFLPWERLISSVSYIISMFEDDRELYPMIETYFQGRVKPIADSLGWEDTGSHIERLLRASVLGFACKMGDRDALGNASQLFESWLKGSESIPVNLRLLVYRYGMQNSGNEAAWNYMLEQYQKTSLAQEKEKLLYGLASVKDVTLLARYLEMVKDPNIIKTQDVFTVIRYISYNTYGKSMAWNWIQLNWDYLVSRFTINDRYLGRIVTIAEPFNTELQLWQMQSFFEKYPDAGAGAQPREQVLETVKNNIDWLKANRQSISEWFTGLP</sequence>
<evidence type="ECO:0000256" key="11">
    <source>
        <dbReference type="ARBA" id="ARBA00022801"/>
    </source>
</evidence>
<evidence type="ECO:0000256" key="2">
    <source>
        <dbReference type="ARBA" id="ARBA00002507"/>
    </source>
</evidence>
<evidence type="ECO:0000259" key="23">
    <source>
        <dbReference type="Pfam" id="PF11838"/>
    </source>
</evidence>
<keyword evidence="16 20" id="KW-0482">Metalloprotease</keyword>
<evidence type="ECO:0000256" key="20">
    <source>
        <dbReference type="RuleBase" id="RU364040"/>
    </source>
</evidence>
<dbReference type="InterPro" id="IPR050344">
    <property type="entry name" value="Peptidase_M1_aminopeptidases"/>
</dbReference>
<keyword evidence="13" id="KW-0106">Calcium</keyword>
<feature type="domain" description="ERAP1-like C-terminal" evidence="23">
    <location>
        <begin position="702"/>
        <end position="971"/>
    </location>
</feature>
<keyword evidence="12 20" id="KW-0862">Zinc</keyword>
<keyword evidence="19" id="KW-0325">Glycoprotein</keyword>
<dbReference type="SUPFAM" id="SSF63737">
    <property type="entry name" value="Leukotriene A4 hydrolase N-terminal domain"/>
    <property type="match status" value="1"/>
</dbReference>
<evidence type="ECO:0000256" key="13">
    <source>
        <dbReference type="ARBA" id="ARBA00022837"/>
    </source>
</evidence>
<dbReference type="Gene3D" id="2.60.40.1730">
    <property type="entry name" value="tricorn interacting facor f3 domain"/>
    <property type="match status" value="1"/>
</dbReference>
<gene>
    <name evidence="25" type="ORF">APTSU1_000333700</name>
</gene>
<evidence type="ECO:0000259" key="24">
    <source>
        <dbReference type="Pfam" id="PF17900"/>
    </source>
</evidence>
<dbReference type="GO" id="GO:0004177">
    <property type="term" value="F:aminopeptidase activity"/>
    <property type="evidence" value="ECO:0007669"/>
    <property type="project" value="UniProtKB-KW"/>
</dbReference>
<keyword evidence="14" id="KW-0735">Signal-anchor</keyword>
<dbReference type="Pfam" id="PF01433">
    <property type="entry name" value="Peptidase_M1"/>
    <property type="match status" value="1"/>
</dbReference>
<evidence type="ECO:0000256" key="16">
    <source>
        <dbReference type="ARBA" id="ARBA00023049"/>
    </source>
</evidence>
<evidence type="ECO:0000256" key="8">
    <source>
        <dbReference type="ARBA" id="ARBA00022670"/>
    </source>
</evidence>
<dbReference type="InterPro" id="IPR034016">
    <property type="entry name" value="M1_APN-typ"/>
</dbReference>
<keyword evidence="6 20" id="KW-0031">Aminopeptidase</keyword>
<dbReference type="EC" id="3.4.11.-" evidence="20"/>
<dbReference type="PRINTS" id="PR00756">
    <property type="entry name" value="ALADIPTASE"/>
</dbReference>
<evidence type="ECO:0000256" key="3">
    <source>
        <dbReference type="ARBA" id="ARBA00004401"/>
    </source>
</evidence>
<dbReference type="InterPro" id="IPR045357">
    <property type="entry name" value="Aminopeptidase_N-like_N"/>
</dbReference>
<evidence type="ECO:0000256" key="7">
    <source>
        <dbReference type="ARBA" id="ARBA00022475"/>
    </source>
</evidence>
<proteinExistence type="inferred from homology"/>
<dbReference type="InterPro" id="IPR001930">
    <property type="entry name" value="Peptidase_M1"/>
</dbReference>
<dbReference type="Gene3D" id="2.60.40.1910">
    <property type="match status" value="1"/>
</dbReference>
<feature type="region of interest" description="Disordered" evidence="21">
    <location>
        <begin position="43"/>
        <end position="75"/>
    </location>
</feature>
<dbReference type="PANTHER" id="PTHR11533">
    <property type="entry name" value="PROTEASE M1 ZINC METALLOPROTEASE"/>
    <property type="match status" value="1"/>
</dbReference>
<accession>A0ABQ0EM35</accession>
<comment type="caution">
    <text evidence="25">The sequence shown here is derived from an EMBL/GenBank/DDBJ whole genome shotgun (WGS) entry which is preliminary data.</text>
</comment>
<comment type="subunit">
    <text evidence="5">Homodimer; disulfide-linked.</text>
</comment>
<comment type="subcellular location">
    <subcellularLocation>
        <location evidence="3">Cell membrane</location>
        <topology evidence="3">Single-pass type II membrane protein</topology>
    </subcellularLocation>
</comment>
<keyword evidence="7" id="KW-1003">Cell membrane</keyword>
<evidence type="ECO:0000256" key="9">
    <source>
        <dbReference type="ARBA" id="ARBA00022692"/>
    </source>
</evidence>
<dbReference type="Proteomes" id="UP001623349">
    <property type="component" value="Unassembled WGS sequence"/>
</dbReference>
<feature type="domain" description="ERAP1-like C-terminal" evidence="23">
    <location>
        <begin position="605"/>
        <end position="658"/>
    </location>
</feature>
<evidence type="ECO:0000256" key="10">
    <source>
        <dbReference type="ARBA" id="ARBA00022723"/>
    </source>
</evidence>
<evidence type="ECO:0000256" key="14">
    <source>
        <dbReference type="ARBA" id="ARBA00022968"/>
    </source>
</evidence>
<evidence type="ECO:0000256" key="5">
    <source>
        <dbReference type="ARBA" id="ARBA00011748"/>
    </source>
</evidence>
<dbReference type="Gene3D" id="1.25.50.20">
    <property type="match status" value="1"/>
</dbReference>
<keyword evidence="26" id="KW-1185">Reference proteome</keyword>
<reference evidence="25 26" key="1">
    <citation type="submission" date="2024-08" db="EMBL/GenBank/DDBJ databases">
        <title>The draft genome of Apodemus speciosus.</title>
        <authorList>
            <person name="Nabeshima K."/>
            <person name="Suzuki S."/>
            <person name="Onuma M."/>
        </authorList>
    </citation>
    <scope>NUCLEOTIDE SEQUENCE [LARGE SCALE GENOMIC DNA]</scope>
    <source>
        <strain evidence="25">IB14-021</strain>
    </source>
</reference>
<evidence type="ECO:0000256" key="4">
    <source>
        <dbReference type="ARBA" id="ARBA00010136"/>
    </source>
</evidence>